<proteinExistence type="predicted"/>
<keyword evidence="3 6" id="KW-0808">Transferase</keyword>
<keyword evidence="7" id="KW-1185">Reference proteome</keyword>
<reference evidence="6 7" key="1">
    <citation type="journal article" date="2019" name="Microorganisms">
        <title>Paenibacillus lutrae sp. nov., A Chitinolytic Species Isolated from A River Otter in Castril Natural Park, Granada, Spain.</title>
        <authorList>
            <person name="Rodriguez M."/>
            <person name="Reina J.C."/>
            <person name="Bejar V."/>
            <person name="Llamas I."/>
        </authorList>
    </citation>
    <scope>NUCLEOTIDE SEQUENCE [LARGE SCALE GENOMIC DNA]</scope>
    <source>
        <strain evidence="6 7">N10</strain>
    </source>
</reference>
<keyword evidence="4" id="KW-0663">Pyridoxal phosphate</keyword>
<comment type="caution">
    <text evidence="6">The sequence shown here is derived from an EMBL/GenBank/DDBJ whole genome shotgun (WGS) entry which is preliminary data.</text>
</comment>
<sequence length="530" mass="59455">MSLIYKIASTNSEIEQIHRLNYQTFVDEIPQHEPNEECLKVDRFHDENTYLIGKKGEKLVAMLAIRGQRPFSLDEKLGNVDAYLPFKSKNMVEIRLLAVDKEYRYGSTFYGLAQFLKGYLWDSDVDMAVMSGTTRELKLYRRLGFVPFAHTVGTKEAAFQPMYMTRQSFQESETAKLFKSPEPVSFCAGPVTIDAEVAGWMNRQPVSHRSAHFVDKMSDVQAQLTAMTQSEHVQILLGSGTLANDAVAGQLSRIEGRGLILVNGEFGGRLVDHAQRMRLDFDVLEEAYGKPFGAQSVEAMLHNSSYSWVWMVHCETSTGMLNDLEAIGELCSKYGAKLCLDCVSSLGAVRLDLRQVYLASGVSGKAIGAYTGLAFVFHQEKITPCPHLPRYLDLGLYANRQSVPFSHSSNLLDALNEALQKYSNPGPYDELMDMSELLYEELDRLGLKPLTEQEHAAPLIVTIPLQHPLSSCEIGDELARQGFCLQYESDYLTERNLIQIATIGISRESLLDMTHELEKILGNLRYPGMS</sequence>
<comment type="cofactor">
    <cofactor evidence="1">
        <name>pyridoxal 5'-phosphate</name>
        <dbReference type="ChEBI" id="CHEBI:597326"/>
    </cofactor>
</comment>
<dbReference type="RefSeq" id="WP_157337845.1">
    <property type="nucleotide sequence ID" value="NZ_RHLK01000012.1"/>
</dbReference>
<dbReference type="SUPFAM" id="SSF55729">
    <property type="entry name" value="Acyl-CoA N-acyltransferases (Nat)"/>
    <property type="match status" value="1"/>
</dbReference>
<dbReference type="Gene3D" id="3.90.1150.10">
    <property type="entry name" value="Aspartate Aminotransferase, domain 1"/>
    <property type="match status" value="1"/>
</dbReference>
<gene>
    <name evidence="6" type="ORF">EDM21_18275</name>
</gene>
<evidence type="ECO:0000256" key="2">
    <source>
        <dbReference type="ARBA" id="ARBA00022576"/>
    </source>
</evidence>
<dbReference type="SUPFAM" id="SSF53383">
    <property type="entry name" value="PLP-dependent transferases"/>
    <property type="match status" value="1"/>
</dbReference>
<dbReference type="Pfam" id="PF13444">
    <property type="entry name" value="Acetyltransf_5"/>
    <property type="match status" value="1"/>
</dbReference>
<dbReference type="Proteomes" id="UP000490800">
    <property type="component" value="Unassembled WGS sequence"/>
</dbReference>
<dbReference type="InterPro" id="IPR015424">
    <property type="entry name" value="PyrdxlP-dep_Trfase"/>
</dbReference>
<evidence type="ECO:0000256" key="3">
    <source>
        <dbReference type="ARBA" id="ARBA00022679"/>
    </source>
</evidence>
<evidence type="ECO:0000313" key="6">
    <source>
        <dbReference type="EMBL" id="MVP01447.1"/>
    </source>
</evidence>
<dbReference type="InterPro" id="IPR015421">
    <property type="entry name" value="PyrdxlP-dep_Trfase_major"/>
</dbReference>
<dbReference type="InterPro" id="IPR015422">
    <property type="entry name" value="PyrdxlP-dep_Trfase_small"/>
</dbReference>
<feature type="domain" description="Aminotransferase class V" evidence="5">
    <location>
        <begin position="205"/>
        <end position="376"/>
    </location>
</feature>
<dbReference type="InterPro" id="IPR000192">
    <property type="entry name" value="Aminotrans_V_dom"/>
</dbReference>
<keyword evidence="2 6" id="KW-0032">Aminotransferase</keyword>
<dbReference type="EMBL" id="RHLK01000012">
    <property type="protein sequence ID" value="MVP01447.1"/>
    <property type="molecule type" value="Genomic_DNA"/>
</dbReference>
<dbReference type="Gene3D" id="3.40.640.10">
    <property type="entry name" value="Type I PLP-dependent aspartate aminotransferase-like (Major domain)"/>
    <property type="match status" value="1"/>
</dbReference>
<dbReference type="PANTHER" id="PTHR42778:SF1">
    <property type="entry name" value="2-AMINOETHYLPHOSPHONATE--PYRUVATE TRANSAMINASE"/>
    <property type="match status" value="1"/>
</dbReference>
<evidence type="ECO:0000256" key="4">
    <source>
        <dbReference type="ARBA" id="ARBA00022898"/>
    </source>
</evidence>
<protein>
    <submittedName>
        <fullName evidence="6">Aminotransferase class V-fold PLP-dependent enzyme</fullName>
    </submittedName>
</protein>
<dbReference type="PANTHER" id="PTHR42778">
    <property type="entry name" value="2-AMINOETHYLPHOSPHONATE--PYRUVATE TRANSAMINASE"/>
    <property type="match status" value="1"/>
</dbReference>
<dbReference type="Pfam" id="PF00266">
    <property type="entry name" value="Aminotran_5"/>
    <property type="match status" value="1"/>
</dbReference>
<accession>A0A7X3K0T5</accession>
<evidence type="ECO:0000259" key="5">
    <source>
        <dbReference type="Pfam" id="PF00266"/>
    </source>
</evidence>
<organism evidence="6 7">
    <name type="scientific">Paenibacillus lutrae</name>
    <dbReference type="NCBI Taxonomy" id="2078573"/>
    <lineage>
        <taxon>Bacteria</taxon>
        <taxon>Bacillati</taxon>
        <taxon>Bacillota</taxon>
        <taxon>Bacilli</taxon>
        <taxon>Bacillales</taxon>
        <taxon>Paenibacillaceae</taxon>
        <taxon>Paenibacillus</taxon>
    </lineage>
</organism>
<dbReference type="OrthoDB" id="389074at2"/>
<dbReference type="Gene3D" id="3.40.630.30">
    <property type="match status" value="1"/>
</dbReference>
<dbReference type="InterPro" id="IPR016181">
    <property type="entry name" value="Acyl_CoA_acyltransferase"/>
</dbReference>
<evidence type="ECO:0000256" key="1">
    <source>
        <dbReference type="ARBA" id="ARBA00001933"/>
    </source>
</evidence>
<dbReference type="AlphaFoldDB" id="A0A7X3K0T5"/>
<dbReference type="GO" id="GO:0008483">
    <property type="term" value="F:transaminase activity"/>
    <property type="evidence" value="ECO:0007669"/>
    <property type="project" value="UniProtKB-KW"/>
</dbReference>
<evidence type="ECO:0000313" key="7">
    <source>
        <dbReference type="Proteomes" id="UP000490800"/>
    </source>
</evidence>
<name>A0A7X3K0T5_9BACL</name>